<comment type="similarity">
    <text evidence="2">Belongs to the NAD(P)-dependent epimerase/dehydratase family. Dihydroflavonol-4-reductase subfamily.</text>
</comment>
<dbReference type="AlphaFoldDB" id="A0A9W9NB67"/>
<evidence type="ECO:0000256" key="2">
    <source>
        <dbReference type="ARBA" id="ARBA00023445"/>
    </source>
</evidence>
<name>A0A9W9NB67_9EURO</name>
<reference evidence="4" key="1">
    <citation type="submission" date="2022-12" db="EMBL/GenBank/DDBJ databases">
        <authorList>
            <person name="Petersen C."/>
        </authorList>
    </citation>
    <scope>NUCLEOTIDE SEQUENCE</scope>
    <source>
        <strain evidence="4">IBT 15544</strain>
    </source>
</reference>
<feature type="domain" description="NAD-dependent epimerase/dehydratase" evidence="3">
    <location>
        <begin position="4"/>
        <end position="257"/>
    </location>
</feature>
<dbReference type="PANTHER" id="PTHR10366:SF564">
    <property type="entry name" value="STEROL-4-ALPHA-CARBOXYLATE 3-DEHYDROGENASE, DECARBOXYLATING"/>
    <property type="match status" value="1"/>
</dbReference>
<gene>
    <name evidence="4" type="ORF">N7498_002220</name>
</gene>
<dbReference type="Pfam" id="PF01370">
    <property type="entry name" value="Epimerase"/>
    <property type="match status" value="1"/>
</dbReference>
<dbReference type="SUPFAM" id="SSF51735">
    <property type="entry name" value="NAD(P)-binding Rossmann-fold domains"/>
    <property type="match status" value="1"/>
</dbReference>
<dbReference type="PANTHER" id="PTHR10366">
    <property type="entry name" value="NAD DEPENDENT EPIMERASE/DEHYDRATASE"/>
    <property type="match status" value="1"/>
</dbReference>
<dbReference type="OrthoDB" id="2735536at2759"/>
<dbReference type="RefSeq" id="XP_058311626.1">
    <property type="nucleotide sequence ID" value="XM_058449282.1"/>
</dbReference>
<protein>
    <recommendedName>
        <fullName evidence="3">NAD-dependent epimerase/dehydratase domain-containing protein</fullName>
    </recommendedName>
</protein>
<dbReference type="FunFam" id="3.40.50.720:FF:000191">
    <property type="entry name" value="Methylglyoxal reductase (NADPH-dependent)"/>
    <property type="match status" value="1"/>
</dbReference>
<organism evidence="4 5">
    <name type="scientific">Penicillium cinerascens</name>
    <dbReference type="NCBI Taxonomy" id="70096"/>
    <lineage>
        <taxon>Eukaryota</taxon>
        <taxon>Fungi</taxon>
        <taxon>Dikarya</taxon>
        <taxon>Ascomycota</taxon>
        <taxon>Pezizomycotina</taxon>
        <taxon>Eurotiomycetes</taxon>
        <taxon>Eurotiomycetidae</taxon>
        <taxon>Eurotiales</taxon>
        <taxon>Aspergillaceae</taxon>
        <taxon>Penicillium</taxon>
    </lineage>
</organism>
<evidence type="ECO:0000313" key="4">
    <source>
        <dbReference type="EMBL" id="KAJ5215813.1"/>
    </source>
</evidence>
<evidence type="ECO:0000256" key="1">
    <source>
        <dbReference type="ARBA" id="ARBA00023002"/>
    </source>
</evidence>
<proteinExistence type="inferred from homology"/>
<dbReference type="EMBL" id="JAPQKR010000005">
    <property type="protein sequence ID" value="KAJ5215813.1"/>
    <property type="molecule type" value="Genomic_DNA"/>
</dbReference>
<dbReference type="GO" id="GO:0016616">
    <property type="term" value="F:oxidoreductase activity, acting on the CH-OH group of donors, NAD or NADP as acceptor"/>
    <property type="evidence" value="ECO:0007669"/>
    <property type="project" value="TreeGrafter"/>
</dbReference>
<comment type="caution">
    <text evidence="4">The sequence shown here is derived from an EMBL/GenBank/DDBJ whole genome shotgun (WGS) entry which is preliminary data.</text>
</comment>
<evidence type="ECO:0000259" key="3">
    <source>
        <dbReference type="Pfam" id="PF01370"/>
    </source>
</evidence>
<reference evidence="4" key="2">
    <citation type="journal article" date="2023" name="IMA Fungus">
        <title>Comparative genomic study of the Penicillium genus elucidates a diverse pangenome and 15 lateral gene transfer events.</title>
        <authorList>
            <person name="Petersen C."/>
            <person name="Sorensen T."/>
            <person name="Nielsen M.R."/>
            <person name="Sondergaard T.E."/>
            <person name="Sorensen J.L."/>
            <person name="Fitzpatrick D.A."/>
            <person name="Frisvad J.C."/>
            <person name="Nielsen K.L."/>
        </authorList>
    </citation>
    <scope>NUCLEOTIDE SEQUENCE</scope>
    <source>
        <strain evidence="4">IBT 15544</strain>
    </source>
</reference>
<accession>A0A9W9NB67</accession>
<evidence type="ECO:0000313" key="5">
    <source>
        <dbReference type="Proteomes" id="UP001150904"/>
    </source>
</evidence>
<sequence length="334" mass="36906">MVKVLLTGGSGFIAAHIVDILLQHGFDTVVTVRSDDKGKKILEAHPDTPKHKLSYVIVKDVAQDGAFDEAVKSNPPFDYVLHTASPFHFNVEDPVKDFLDPAIKGTTGILKAIKAYAPEVKRVVITSSFAAIVNGNQHPKVYSEENWNPVTWEEAMDPSNVYRASKTFAEKAAWDFVKTEKPNFDIATINPPLVFGPVVHYLNSLDAINTSNQRMRNIIQGQMKEKLAPTGVFLWVDVRDVALAHVKAIEVPEAGGQRFFVTAGYFSNKDLVDIVRETHPELESKLPPKDSPNDLPENIYGIDNSKSLQILGLKYHSFKESVSDTIDSLLAVGA</sequence>
<dbReference type="InterPro" id="IPR036291">
    <property type="entry name" value="NAD(P)-bd_dom_sf"/>
</dbReference>
<keyword evidence="5" id="KW-1185">Reference proteome</keyword>
<dbReference type="InterPro" id="IPR050425">
    <property type="entry name" value="NAD(P)_dehydrat-like"/>
</dbReference>
<dbReference type="CDD" id="cd05227">
    <property type="entry name" value="AR_SDR_e"/>
    <property type="match status" value="1"/>
</dbReference>
<dbReference type="GeneID" id="83176583"/>
<dbReference type="InterPro" id="IPR001509">
    <property type="entry name" value="Epimerase_deHydtase"/>
</dbReference>
<dbReference type="Proteomes" id="UP001150904">
    <property type="component" value="Unassembled WGS sequence"/>
</dbReference>
<dbReference type="Gene3D" id="3.40.50.720">
    <property type="entry name" value="NAD(P)-binding Rossmann-like Domain"/>
    <property type="match status" value="1"/>
</dbReference>
<keyword evidence="1" id="KW-0560">Oxidoreductase</keyword>